<feature type="transmembrane region" description="Helical" evidence="6">
    <location>
        <begin position="64"/>
        <end position="87"/>
    </location>
</feature>
<feature type="transmembrane region" description="Helical" evidence="6">
    <location>
        <begin position="434"/>
        <end position="453"/>
    </location>
</feature>
<keyword evidence="8" id="KW-1185">Reference proteome</keyword>
<gene>
    <name evidence="7" type="ORF">D1013_12965</name>
</gene>
<evidence type="ECO:0000313" key="8">
    <source>
        <dbReference type="Proteomes" id="UP000276309"/>
    </source>
</evidence>
<keyword evidence="5 6" id="KW-0472">Membrane</keyword>
<keyword evidence="3 6" id="KW-0812">Transmembrane</keyword>
<evidence type="ECO:0000256" key="6">
    <source>
        <dbReference type="SAM" id="Phobius"/>
    </source>
</evidence>
<proteinExistence type="predicted"/>
<dbReference type="GO" id="GO:0043190">
    <property type="term" value="C:ATP-binding cassette (ABC) transporter complex"/>
    <property type="evidence" value="ECO:0007669"/>
    <property type="project" value="TreeGrafter"/>
</dbReference>
<evidence type="ECO:0000256" key="4">
    <source>
        <dbReference type="ARBA" id="ARBA00022989"/>
    </source>
</evidence>
<reference evidence="7 8" key="1">
    <citation type="submission" date="2018-08" db="EMBL/GenBank/DDBJ databases">
        <title>The reduced genetic potential of extracellular carbohydrate catabolism in Euzebyella marina RN62, a Flavobacteriia bacterium isolated from the hadal water.</title>
        <authorList>
            <person name="Xue C."/>
        </authorList>
    </citation>
    <scope>NUCLEOTIDE SEQUENCE [LARGE SCALE GENOMIC DNA]</scope>
    <source>
        <strain evidence="7 8">RN62</strain>
    </source>
</reference>
<dbReference type="PANTHER" id="PTHR33529">
    <property type="entry name" value="SLR0882 PROTEIN-RELATED"/>
    <property type="match status" value="1"/>
</dbReference>
<dbReference type="Proteomes" id="UP000276309">
    <property type="component" value="Chromosome"/>
</dbReference>
<accession>A0A3G2L7T6</accession>
<dbReference type="PANTHER" id="PTHR33529:SF6">
    <property type="entry name" value="YJGP_YJGQ FAMILY PERMEASE"/>
    <property type="match status" value="1"/>
</dbReference>
<feature type="transmembrane region" description="Helical" evidence="6">
    <location>
        <begin position="407"/>
        <end position="427"/>
    </location>
</feature>
<dbReference type="Pfam" id="PF03739">
    <property type="entry name" value="LptF_LptG"/>
    <property type="match status" value="2"/>
</dbReference>
<dbReference type="InterPro" id="IPR005495">
    <property type="entry name" value="LptG/LptF_permease"/>
</dbReference>
<evidence type="ECO:0000256" key="1">
    <source>
        <dbReference type="ARBA" id="ARBA00004651"/>
    </source>
</evidence>
<dbReference type="EMBL" id="CP032050">
    <property type="protein sequence ID" value="AYN68221.1"/>
    <property type="molecule type" value="Genomic_DNA"/>
</dbReference>
<evidence type="ECO:0000256" key="5">
    <source>
        <dbReference type="ARBA" id="ARBA00023136"/>
    </source>
</evidence>
<dbReference type="KEGG" id="emar:D1013_12965"/>
<feature type="transmembrane region" description="Helical" evidence="6">
    <location>
        <begin position="465"/>
        <end position="483"/>
    </location>
</feature>
<dbReference type="GO" id="GO:0015920">
    <property type="term" value="P:lipopolysaccharide transport"/>
    <property type="evidence" value="ECO:0007669"/>
    <property type="project" value="TreeGrafter"/>
</dbReference>
<keyword evidence="2" id="KW-1003">Cell membrane</keyword>
<dbReference type="OrthoDB" id="1096108at2"/>
<evidence type="ECO:0000256" key="2">
    <source>
        <dbReference type="ARBA" id="ARBA00022475"/>
    </source>
</evidence>
<sequence length="515" mass="58687">MKILDRYILSRFLYNFLSSFVILMFIFIFQTIWLFIDDFAGKGLDIMIIGKFFFYMMPSLTEKVLPLTVLLASILTFGTFAENYEFAAMKASGISLQRAMLSLIVFMVLLGGVTFYFANNVIPASEQKIYNMRRNIAKVKPAAAIEKGVFSDFEGMSIKVDDKYGEKDRFLRNVIIHQKSETNVNTTVIKAKTGELISSEESELIQLVLRDGHYYRDVENNSDDNKRKYPFAKSNYEIYRMNIEIPEMEQDLEEENVSNREKMKNVSRLLKDMDSLEDDNRRIVTAFSKNIVNRMGAFTPIIKIDTTTAKKGKERIKDSIALQESPIEKDSALISKDSTNALATSSETEFFTGDIIELFKDYQKGQIINAAKNSVSNIMTSIDGKKMELDKRYEIHRRHIFSLHDKYALALSCIILFFVGAPLGAIIRKGGIGLPMVVAILLFLVYYFLGVFAENYSYKGNIHPILGAWLSSMIMLPLGIYLTQRATADRGMMSFGNGIDRIKRIFVKKAKPAEE</sequence>
<keyword evidence="4 6" id="KW-1133">Transmembrane helix</keyword>
<feature type="transmembrane region" description="Helical" evidence="6">
    <location>
        <begin position="12"/>
        <end position="36"/>
    </location>
</feature>
<evidence type="ECO:0000313" key="7">
    <source>
        <dbReference type="EMBL" id="AYN68221.1"/>
    </source>
</evidence>
<protein>
    <submittedName>
        <fullName evidence="7">YjgP/YjgQ family permease</fullName>
    </submittedName>
</protein>
<dbReference type="AlphaFoldDB" id="A0A3G2L7T6"/>
<name>A0A3G2L7T6_9FLAO</name>
<feature type="transmembrane region" description="Helical" evidence="6">
    <location>
        <begin position="99"/>
        <end position="118"/>
    </location>
</feature>
<comment type="subcellular location">
    <subcellularLocation>
        <location evidence="1">Cell membrane</location>
        <topology evidence="1">Multi-pass membrane protein</topology>
    </subcellularLocation>
</comment>
<evidence type="ECO:0000256" key="3">
    <source>
        <dbReference type="ARBA" id="ARBA00022692"/>
    </source>
</evidence>
<organism evidence="7 8">
    <name type="scientific">Euzebyella marina</name>
    <dbReference type="NCBI Taxonomy" id="1761453"/>
    <lineage>
        <taxon>Bacteria</taxon>
        <taxon>Pseudomonadati</taxon>
        <taxon>Bacteroidota</taxon>
        <taxon>Flavobacteriia</taxon>
        <taxon>Flavobacteriales</taxon>
        <taxon>Flavobacteriaceae</taxon>
        <taxon>Euzebyella</taxon>
    </lineage>
</organism>